<proteinExistence type="predicted"/>
<keyword evidence="2" id="KW-1185">Reference proteome</keyword>
<name>A0A6A7A8K4_9PLEO</name>
<accession>A0A6A7A8K4</accession>
<dbReference type="Proteomes" id="UP000799424">
    <property type="component" value="Unassembled WGS sequence"/>
</dbReference>
<dbReference type="OrthoDB" id="3825435at2759"/>
<evidence type="ECO:0000313" key="1">
    <source>
        <dbReference type="EMBL" id="KAF2829493.1"/>
    </source>
</evidence>
<dbReference type="EMBL" id="MU006221">
    <property type="protein sequence ID" value="KAF2829493.1"/>
    <property type="molecule type" value="Genomic_DNA"/>
</dbReference>
<evidence type="ECO:0000313" key="2">
    <source>
        <dbReference type="Proteomes" id="UP000799424"/>
    </source>
</evidence>
<protein>
    <submittedName>
        <fullName evidence="1">Uncharacterized protein</fullName>
    </submittedName>
</protein>
<reference evidence="1" key="1">
    <citation type="journal article" date="2020" name="Stud. Mycol.">
        <title>101 Dothideomycetes genomes: a test case for predicting lifestyles and emergence of pathogens.</title>
        <authorList>
            <person name="Haridas S."/>
            <person name="Albert R."/>
            <person name="Binder M."/>
            <person name="Bloem J."/>
            <person name="Labutti K."/>
            <person name="Salamov A."/>
            <person name="Andreopoulos B."/>
            <person name="Baker S."/>
            <person name="Barry K."/>
            <person name="Bills G."/>
            <person name="Bluhm B."/>
            <person name="Cannon C."/>
            <person name="Castanera R."/>
            <person name="Culley D."/>
            <person name="Daum C."/>
            <person name="Ezra D."/>
            <person name="Gonzalez J."/>
            <person name="Henrissat B."/>
            <person name="Kuo A."/>
            <person name="Liang C."/>
            <person name="Lipzen A."/>
            <person name="Lutzoni F."/>
            <person name="Magnuson J."/>
            <person name="Mondo S."/>
            <person name="Nolan M."/>
            <person name="Ohm R."/>
            <person name="Pangilinan J."/>
            <person name="Park H.-J."/>
            <person name="Ramirez L."/>
            <person name="Alfaro M."/>
            <person name="Sun H."/>
            <person name="Tritt A."/>
            <person name="Yoshinaga Y."/>
            <person name="Zwiers L.-H."/>
            <person name="Turgeon B."/>
            <person name="Goodwin S."/>
            <person name="Spatafora J."/>
            <person name="Crous P."/>
            <person name="Grigoriev I."/>
        </authorList>
    </citation>
    <scope>NUCLEOTIDE SEQUENCE</scope>
    <source>
        <strain evidence="1">CBS 113818</strain>
    </source>
</reference>
<organism evidence="1 2">
    <name type="scientific">Ophiobolus disseminans</name>
    <dbReference type="NCBI Taxonomy" id="1469910"/>
    <lineage>
        <taxon>Eukaryota</taxon>
        <taxon>Fungi</taxon>
        <taxon>Dikarya</taxon>
        <taxon>Ascomycota</taxon>
        <taxon>Pezizomycotina</taxon>
        <taxon>Dothideomycetes</taxon>
        <taxon>Pleosporomycetidae</taxon>
        <taxon>Pleosporales</taxon>
        <taxon>Pleosporineae</taxon>
        <taxon>Phaeosphaeriaceae</taxon>
        <taxon>Ophiobolus</taxon>
    </lineage>
</organism>
<sequence length="242" mass="27042">MDGQLTAHPCQWFTDLSYTWEYLFKPDAFQELLDINLEDGILRDLAPWEVNIAIAAVVEAIDGHQRKLYTGDQADQGQPFPGGLSVASTENLQWALMNAENPLHPGAAASRPRRCWLIPLVVSGELLEVTNAWRAQQNKKYKAPEYTRQGHTILVVIQEEPVDASSEQTQYVQYFVDSRPHVLGNAYPFLAGCVQSAAARLLWSSHRNDDTHDEFATGLPRTIPVPEQAQGWACGHHTIINA</sequence>
<gene>
    <name evidence="1" type="ORF">CC86DRAFT_454086</name>
</gene>
<dbReference type="AlphaFoldDB" id="A0A6A7A8K4"/>